<dbReference type="AlphaFoldDB" id="A0A2W4ZPJ2"/>
<dbReference type="EMBL" id="QFNK01000218">
    <property type="protein sequence ID" value="PZO83217.1"/>
    <property type="molecule type" value="Genomic_DNA"/>
</dbReference>
<dbReference type="InterPro" id="IPR014509">
    <property type="entry name" value="YjdF-like"/>
</dbReference>
<dbReference type="PIRSF" id="PIRSF020606">
    <property type="entry name" value="UCP020606"/>
    <property type="match status" value="1"/>
</dbReference>
<sequence>MIRTALIPLATLFVAVAVFAWSSINPFERSTWWMEVAPALIALPLLVLTYKRFRLTDLSYALIGIHACILMVGGKYTYARVPLFDFIEGTRNNYDKLGHFAQGFIPAIIIRELLLRTSPLQPGKWLAAVIVFSCLGISAAYELIEWLAAVLLGQGAEEFLGTQGDEWDTQKDMLWAGIGACTALLTLSRWHNRQLERI</sequence>
<protein>
    <recommendedName>
        <fullName evidence="4">DUF2238 domain-containing protein</fullName>
    </recommendedName>
</protein>
<organism evidence="2 3">
    <name type="scientific">Micavibrio aeruginosavorus</name>
    <dbReference type="NCBI Taxonomy" id="349221"/>
    <lineage>
        <taxon>Bacteria</taxon>
        <taxon>Pseudomonadati</taxon>
        <taxon>Bdellovibrionota</taxon>
        <taxon>Bdellovibrionia</taxon>
        <taxon>Bdellovibrionales</taxon>
        <taxon>Pseudobdellovibrionaceae</taxon>
        <taxon>Micavibrio</taxon>
    </lineage>
</organism>
<keyword evidence="1" id="KW-0812">Transmembrane</keyword>
<keyword evidence="1" id="KW-1133">Transmembrane helix</keyword>
<evidence type="ECO:0008006" key="4">
    <source>
        <dbReference type="Google" id="ProtNLM"/>
    </source>
</evidence>
<feature type="transmembrane region" description="Helical" evidence="1">
    <location>
        <begin position="173"/>
        <end position="190"/>
    </location>
</feature>
<feature type="transmembrane region" description="Helical" evidence="1">
    <location>
        <begin position="60"/>
        <end position="77"/>
    </location>
</feature>
<accession>A0A2W4ZPJ2</accession>
<reference evidence="2 3" key="1">
    <citation type="submission" date="2017-08" db="EMBL/GenBank/DDBJ databases">
        <title>Infants hospitalized years apart are colonized by the same room-sourced microbial strains.</title>
        <authorList>
            <person name="Brooks B."/>
            <person name="Olm M.R."/>
            <person name="Firek B.A."/>
            <person name="Baker R."/>
            <person name="Thomas B.C."/>
            <person name="Morowitz M.J."/>
            <person name="Banfield J.F."/>
        </authorList>
    </citation>
    <scope>NUCLEOTIDE SEQUENCE [LARGE SCALE GENOMIC DNA]</scope>
    <source>
        <strain evidence="2">S2_018_000_R2_104</strain>
    </source>
</reference>
<dbReference type="Proteomes" id="UP000249557">
    <property type="component" value="Unassembled WGS sequence"/>
</dbReference>
<evidence type="ECO:0000313" key="3">
    <source>
        <dbReference type="Proteomes" id="UP000249557"/>
    </source>
</evidence>
<dbReference type="InterPro" id="IPR058534">
    <property type="entry name" value="YjdF"/>
</dbReference>
<keyword evidence="1" id="KW-0472">Membrane</keyword>
<dbReference type="Pfam" id="PF09997">
    <property type="entry name" value="DUF2238"/>
    <property type="match status" value="1"/>
</dbReference>
<gene>
    <name evidence="2" type="ORF">DI626_09230</name>
</gene>
<evidence type="ECO:0000256" key="1">
    <source>
        <dbReference type="SAM" id="Phobius"/>
    </source>
</evidence>
<evidence type="ECO:0000313" key="2">
    <source>
        <dbReference type="EMBL" id="PZO83217.1"/>
    </source>
</evidence>
<feature type="transmembrane region" description="Helical" evidence="1">
    <location>
        <begin position="126"/>
        <end position="153"/>
    </location>
</feature>
<name>A0A2W4ZPJ2_9BACT</name>
<feature type="transmembrane region" description="Helical" evidence="1">
    <location>
        <begin position="30"/>
        <end position="48"/>
    </location>
</feature>
<comment type="caution">
    <text evidence="2">The sequence shown here is derived from an EMBL/GenBank/DDBJ whole genome shotgun (WGS) entry which is preliminary data.</text>
</comment>
<proteinExistence type="predicted"/>
<feature type="transmembrane region" description="Helical" evidence="1">
    <location>
        <begin position="97"/>
        <end position="114"/>
    </location>
</feature>